<dbReference type="PANTHER" id="PTHR22775:SF44">
    <property type="entry name" value="SORTING NEXIN-14"/>
    <property type="match status" value="1"/>
</dbReference>
<evidence type="ECO:0000259" key="17">
    <source>
        <dbReference type="PROSITE" id="PS50195"/>
    </source>
</evidence>
<dbReference type="InterPro" id="IPR036305">
    <property type="entry name" value="RGS_sf"/>
</dbReference>
<dbReference type="Pfam" id="PF00615">
    <property type="entry name" value="RGS"/>
    <property type="match status" value="1"/>
</dbReference>
<dbReference type="PRINTS" id="PR00989">
    <property type="entry name" value="ADENOKINASE"/>
</dbReference>
<dbReference type="SUPFAM" id="SSF64268">
    <property type="entry name" value="PX domain"/>
    <property type="match status" value="1"/>
</dbReference>
<comment type="similarity">
    <text evidence="4">Belongs to the sorting nexin family.</text>
</comment>
<keyword evidence="11" id="KW-0418">Kinase</keyword>
<keyword evidence="20" id="KW-1185">Reference proteome</keyword>
<dbReference type="PROSITE" id="PS50195">
    <property type="entry name" value="PX"/>
    <property type="match status" value="1"/>
</dbReference>
<dbReference type="PANTHER" id="PTHR22775">
    <property type="entry name" value="SORTING NEXIN"/>
    <property type="match status" value="1"/>
</dbReference>
<dbReference type="InterPro" id="IPR001805">
    <property type="entry name" value="Adenokinase"/>
</dbReference>
<dbReference type="PROSITE" id="PS51207">
    <property type="entry name" value="PXA"/>
    <property type="match status" value="1"/>
</dbReference>
<dbReference type="GO" id="GO:0044209">
    <property type="term" value="P:AMP salvage"/>
    <property type="evidence" value="ECO:0007669"/>
    <property type="project" value="UniProtKB-UniPathway"/>
</dbReference>
<dbReference type="GO" id="GO:0005770">
    <property type="term" value="C:late endosome"/>
    <property type="evidence" value="ECO:0007669"/>
    <property type="project" value="TreeGrafter"/>
</dbReference>
<feature type="region of interest" description="Disordered" evidence="14">
    <location>
        <begin position="393"/>
        <end position="426"/>
    </location>
</feature>
<dbReference type="PROSITE" id="PS50097">
    <property type="entry name" value="BTB"/>
    <property type="match status" value="1"/>
</dbReference>
<evidence type="ECO:0000256" key="4">
    <source>
        <dbReference type="ARBA" id="ARBA00010883"/>
    </source>
</evidence>
<accession>A0A7R9GFY2</accession>
<sequence>MRLKKGVLLGLGNPLLDITVESDKTFLDKYDLKPNDAVLVKSQQYKMFEDLKRMEGVQFTAGGATQNSVRISQWILGLKRATCFMGCIGNDENGSILTKVAENDGVDVHYQITSAHPTGLCGVVITDSGRNRSLCATLGAANHFTVDHILREWDKVKNADYFYVSGFFLDASLETVRKVAEHAKETDKTFCFNLAATFICRKHSTEILDLLDCVNILVGNESEFQAFGKALGMHQSTDFEKIASEIANKRRRKWASPFRVLVTRGEHPISVFIGDHDVKHFPIPRLPREKVVDSNGAGDAFIGGFIAKDILGGTLEECLDCGIWAAHQALFTQNPCQHPIVILKDVSIDELRIIIDFVYKGEVEVPDDKLSAVLKTARLLRINGFGDAVMNQGIGQQTRKAPHSGKRMPMWHSSSSSASSVQGCSLSSSHLSESSEYDQVPSLSSPELVAKRKVPSAVVPSVSPQFTVINYPSDVNASVPDNSFRTSVDDKCSPPHESIPLRKRLRKDFGRDRSSSNETVEVHSKRSASIVAVPSRQTSNVESSFLNPGTCRPVIQTQSSDPGPLRYSGDDRAESPIPNYASKHRRMLQRQPRIQRQMELDAEDAVRKFPRPSPAIIVTPDDESRPREVICARKSSPSRELALSRQSPDSDSSSKDLTIDEGATAMSSNMSSHNERRTKMHVMFSTSQQPSVPGVESALVISTPSLAHHCPESRYGSAVSCDYCWNKVDEKGRVQRRKTKYWCPKCRANLCIVPCFQQYHHSLAEEENANVVNDPGVEVHKVRVPIERSLCCEQMEGQILDESEISLDVSIAVYPLQIFRLPGEHTGPGVSGNDDQPKPRSGHRAVCDDGHLYIFGGYNPEVSVNDPVRLHDPYWAQSHPAFRDLWAFNFSTKLWRRIPVASGIPPEAAVSYCFFKINHRLFVYGGSGPQFGYSSSNHLSCFDLEKRSWHTVECSGRVPHQMYGQGSAINGNKLFVIGGTGGNMYSNDVDVLDMSTMEWKNLWSMNPLQPKPRYRHEVVFYKNSLWMFGGGTAEDSYELCIVPVFSLITNDWKETITHADPVTKRFPLSRKCHSLVQNENMIYICGGCDPDRIRFTMVWRFNLDTLEWTELSCYLPCGLYFHSACITPAGKMYVFGGVKEEGYDRENKRTNGLYYMWVRVPSLAEMCWDVLTTVNGGALATHSKKTLKAIGVPLEFVDRIYPDSIERESFIETDNYAVPNLSDGTCGVCDKTECRRQHGEAFIEGVHPWKHLFVARDLDDAIDEFLELTLKEHVYAWYENLSDNECFVNEVRLYLRRAFCIILRRLKKVNIEEFIVRKVLPSLLWHLNACVVSQNSGQRETGIERSTFKYYGPNLHVALRSRSGEMQYLRAVSQMLVSQFLGKKYSGSGIVPSVVRELLANAILAPVMDTLADPDVINQWIISAFSNGETPFAQTKGHDEPVEFLAKFVSRRPVFYERRVTSLSIKDILKNQNLLFKFMQFLKDQGAVRFLQFVLAVDDLNMMVIQPELTDSGKRNARLELEKLHGTYFRPESAEYIEFPKTIVERLEDILHGPTEKVVELRSSTCLFEGYDFAYNILEKQYAPLFQETDVVRKASLPLHQSSSDTLMLSAFQYFSLFWGPRLDDLNKNQQLQRVGSFRTSGKLKKKLESIKGVIRAPSPVEGMRLEDDESEEVGLPEELGLEEVILPENFGSRPDLTSLTVKIPYVEHRLDLAGKSFYVFVLEVREGSSHSRVLERKFNEFYALETKLTEFHGYLPTRLPPKFTFGSKNLEYMESRRLALEDYLAKLLAIPDLAGSELIHAFLQTELEFTTSLFPDINFRRMIRSVPKKLLRKERGQNLEPFLTSFVASTEAPKPRPSKLEFRDNSVEAAELRRYGLENPLYENNAKSTMVRSLSCEVSRVDQVMPVEGVYEMTVYLIAKVFGSSFLSVVLCLKPILRRTVDAWFCRLVRSRLIERTLSSDCIAAIVHIVKDFVFINESKPRTDQEKVERADTAWLAFRRAYPGFVETVVGADRITTGSKQIFCSLQQPKLNKQLSYALFDLVLAELFPEVNLQDEQSFAD</sequence>
<keyword evidence="12" id="KW-0067">ATP-binding</keyword>
<dbReference type="SMART" id="SM00313">
    <property type="entry name" value="PXA"/>
    <property type="match status" value="1"/>
</dbReference>
<dbReference type="InterPro" id="IPR001683">
    <property type="entry name" value="PX_dom"/>
</dbReference>
<dbReference type="GO" id="GO:0004001">
    <property type="term" value="F:adenosine kinase activity"/>
    <property type="evidence" value="ECO:0007669"/>
    <property type="project" value="UniProtKB-EC"/>
</dbReference>
<evidence type="ECO:0000256" key="13">
    <source>
        <dbReference type="PIRSR" id="PIRSR601805-1"/>
    </source>
</evidence>
<feature type="active site" description="Proton acceptor" evidence="13">
    <location>
        <position position="299"/>
    </location>
</feature>
<evidence type="ECO:0000256" key="14">
    <source>
        <dbReference type="SAM" id="MobiDB-lite"/>
    </source>
</evidence>
<evidence type="ECO:0000256" key="10">
    <source>
        <dbReference type="ARBA" id="ARBA00022741"/>
    </source>
</evidence>
<gene>
    <name evidence="19" type="ORF">NMOB1V02_LOCUS7324</name>
</gene>
<comment type="pathway">
    <text evidence="2">Purine metabolism; AMP biosynthesis via salvage pathway; AMP from adenosine: step 1/1.</text>
</comment>
<name>A0A7R9GFY2_9CRUS</name>
<feature type="compositionally biased region" description="Low complexity" evidence="14">
    <location>
        <begin position="413"/>
        <end position="426"/>
    </location>
</feature>
<dbReference type="EMBL" id="OA883769">
    <property type="protein sequence ID" value="CAD7279656.1"/>
    <property type="molecule type" value="Genomic_DNA"/>
</dbReference>
<dbReference type="EMBL" id="CAJPEX010001732">
    <property type="protein sequence ID" value="CAG0919808.1"/>
    <property type="molecule type" value="Genomic_DNA"/>
</dbReference>
<dbReference type="Pfam" id="PF08628">
    <property type="entry name" value="Nexin_C"/>
    <property type="match status" value="1"/>
</dbReference>
<dbReference type="Pfam" id="PF02194">
    <property type="entry name" value="PXA"/>
    <property type="match status" value="1"/>
</dbReference>
<dbReference type="Gene3D" id="3.40.1190.20">
    <property type="match status" value="1"/>
</dbReference>
<dbReference type="Gene3D" id="3.30.1520.10">
    <property type="entry name" value="Phox-like domain"/>
    <property type="match status" value="1"/>
</dbReference>
<dbReference type="PROSITE" id="PS00584">
    <property type="entry name" value="PFKB_KINASES_2"/>
    <property type="match status" value="1"/>
</dbReference>
<dbReference type="InterPro" id="IPR029056">
    <property type="entry name" value="Ribokinase-like"/>
</dbReference>
<dbReference type="SUPFAM" id="SSF48097">
    <property type="entry name" value="Regulator of G-protein signaling, RGS"/>
    <property type="match status" value="1"/>
</dbReference>
<keyword evidence="6" id="KW-0880">Kelch repeat</keyword>
<dbReference type="Pfam" id="PF00294">
    <property type="entry name" value="PfkB"/>
    <property type="match status" value="1"/>
</dbReference>
<keyword evidence="10" id="KW-0547">Nucleotide-binding</keyword>
<dbReference type="InterPro" id="IPR011611">
    <property type="entry name" value="PfkB_dom"/>
</dbReference>
<evidence type="ECO:0000256" key="3">
    <source>
        <dbReference type="ARBA" id="ARBA00010688"/>
    </source>
</evidence>
<evidence type="ECO:0000256" key="9">
    <source>
        <dbReference type="ARBA" id="ARBA00022737"/>
    </source>
</evidence>
<dbReference type="InterPro" id="IPR000210">
    <property type="entry name" value="BTB/POZ_dom"/>
</dbReference>
<dbReference type="EC" id="2.7.1.20" evidence="5"/>
<dbReference type="Gene3D" id="3.30.710.10">
    <property type="entry name" value="Potassium Channel Kv1.1, Chain A"/>
    <property type="match status" value="1"/>
</dbReference>
<keyword evidence="7" id="KW-0808">Transferase</keyword>
<organism evidence="19">
    <name type="scientific">Notodromas monacha</name>
    <dbReference type="NCBI Taxonomy" id="399045"/>
    <lineage>
        <taxon>Eukaryota</taxon>
        <taxon>Metazoa</taxon>
        <taxon>Ecdysozoa</taxon>
        <taxon>Arthropoda</taxon>
        <taxon>Crustacea</taxon>
        <taxon>Oligostraca</taxon>
        <taxon>Ostracoda</taxon>
        <taxon>Podocopa</taxon>
        <taxon>Podocopida</taxon>
        <taxon>Cypridocopina</taxon>
        <taxon>Cypridoidea</taxon>
        <taxon>Cyprididae</taxon>
        <taxon>Notodromas</taxon>
    </lineage>
</organism>
<evidence type="ECO:0000256" key="7">
    <source>
        <dbReference type="ARBA" id="ARBA00022679"/>
    </source>
</evidence>
<evidence type="ECO:0000259" key="16">
    <source>
        <dbReference type="PROSITE" id="PS50132"/>
    </source>
</evidence>
<dbReference type="SUPFAM" id="SSF54695">
    <property type="entry name" value="POZ domain"/>
    <property type="match status" value="1"/>
</dbReference>
<dbReference type="PROSITE" id="PS50132">
    <property type="entry name" value="RGS"/>
    <property type="match status" value="1"/>
</dbReference>
<dbReference type="GO" id="GO:0003779">
    <property type="term" value="F:actin binding"/>
    <property type="evidence" value="ECO:0007669"/>
    <property type="project" value="UniProtKB-KW"/>
</dbReference>
<dbReference type="SMART" id="SM00312">
    <property type="entry name" value="PX"/>
    <property type="match status" value="1"/>
</dbReference>
<dbReference type="Gene3D" id="2.120.10.80">
    <property type="entry name" value="Kelch-type beta propeller"/>
    <property type="match status" value="2"/>
</dbReference>
<keyword evidence="9" id="KW-0677">Repeat</keyword>
<dbReference type="InterPro" id="IPR036871">
    <property type="entry name" value="PX_dom_sf"/>
</dbReference>
<dbReference type="InterPro" id="IPR003114">
    <property type="entry name" value="Phox_assoc"/>
</dbReference>
<evidence type="ECO:0000256" key="8">
    <source>
        <dbReference type="ARBA" id="ARBA00022726"/>
    </source>
</evidence>
<dbReference type="Gene3D" id="3.30.1110.10">
    <property type="match status" value="1"/>
</dbReference>
<comment type="cofactor">
    <cofactor evidence="1">
        <name>Mg(2+)</name>
        <dbReference type="ChEBI" id="CHEBI:18420"/>
    </cofactor>
</comment>
<protein>
    <recommendedName>
        <fullName evidence="5">adenosine kinase</fullName>
        <ecNumber evidence="5">2.7.1.20</ecNumber>
    </recommendedName>
</protein>
<dbReference type="InterPro" id="IPR044926">
    <property type="entry name" value="RGS_subdomain_2"/>
</dbReference>
<dbReference type="Gene3D" id="1.10.167.10">
    <property type="entry name" value="Regulator of G-protein Signalling 4, domain 2"/>
    <property type="match status" value="1"/>
</dbReference>
<feature type="domain" description="PX" evidence="17">
    <location>
        <begin position="1699"/>
        <end position="1811"/>
    </location>
</feature>
<evidence type="ECO:0000313" key="20">
    <source>
        <dbReference type="Proteomes" id="UP000678499"/>
    </source>
</evidence>
<reference evidence="19" key="1">
    <citation type="submission" date="2020-11" db="EMBL/GenBank/DDBJ databases">
        <authorList>
            <person name="Tran Van P."/>
        </authorList>
    </citation>
    <scope>NUCLEOTIDE SEQUENCE</scope>
</reference>
<dbReference type="SMART" id="SM00612">
    <property type="entry name" value="Kelch"/>
    <property type="match status" value="2"/>
</dbReference>
<evidence type="ECO:0000256" key="6">
    <source>
        <dbReference type="ARBA" id="ARBA00022441"/>
    </source>
</evidence>
<dbReference type="Pfam" id="PF24681">
    <property type="entry name" value="Kelch_KLHDC2_KLHL20_DRC7"/>
    <property type="match status" value="1"/>
</dbReference>
<dbReference type="UniPathway" id="UPA00588">
    <property type="reaction ID" value="UER00659"/>
</dbReference>
<proteinExistence type="inferred from homology"/>
<evidence type="ECO:0000256" key="1">
    <source>
        <dbReference type="ARBA" id="ARBA00001946"/>
    </source>
</evidence>
<feature type="domain" description="BTB" evidence="15">
    <location>
        <begin position="328"/>
        <end position="367"/>
    </location>
</feature>
<dbReference type="InterPro" id="IPR016137">
    <property type="entry name" value="RGS"/>
</dbReference>
<dbReference type="Proteomes" id="UP000678499">
    <property type="component" value="Unassembled WGS sequence"/>
</dbReference>
<evidence type="ECO:0000256" key="5">
    <source>
        <dbReference type="ARBA" id="ARBA00012119"/>
    </source>
</evidence>
<evidence type="ECO:0000313" key="19">
    <source>
        <dbReference type="EMBL" id="CAD7279656.1"/>
    </source>
</evidence>
<dbReference type="InterPro" id="IPR006652">
    <property type="entry name" value="Kelch_1"/>
</dbReference>
<keyword evidence="8" id="KW-0660">Purine salvage</keyword>
<dbReference type="InterPro" id="IPR011333">
    <property type="entry name" value="SKP1/BTB/POZ_sf"/>
</dbReference>
<dbReference type="CDD" id="cd01168">
    <property type="entry name" value="adenosine_kinase"/>
    <property type="match status" value="1"/>
</dbReference>
<dbReference type="GO" id="GO:0035091">
    <property type="term" value="F:phosphatidylinositol binding"/>
    <property type="evidence" value="ECO:0007669"/>
    <property type="project" value="InterPro"/>
</dbReference>
<evidence type="ECO:0000259" key="15">
    <source>
        <dbReference type="PROSITE" id="PS50097"/>
    </source>
</evidence>
<feature type="compositionally biased region" description="Basic and acidic residues" evidence="14">
    <location>
        <begin position="622"/>
        <end position="631"/>
    </location>
</feature>
<dbReference type="SUPFAM" id="SSF117281">
    <property type="entry name" value="Kelch motif"/>
    <property type="match status" value="2"/>
</dbReference>
<dbReference type="GO" id="GO:0005524">
    <property type="term" value="F:ATP binding"/>
    <property type="evidence" value="ECO:0007669"/>
    <property type="project" value="UniProtKB-KW"/>
</dbReference>
<feature type="domain" description="RGS" evidence="16">
    <location>
        <begin position="1464"/>
        <end position="1596"/>
    </location>
</feature>
<feature type="region of interest" description="Disordered" evidence="14">
    <location>
        <begin position="604"/>
        <end position="657"/>
    </location>
</feature>
<evidence type="ECO:0000256" key="2">
    <source>
        <dbReference type="ARBA" id="ARBA00004801"/>
    </source>
</evidence>
<comment type="similarity">
    <text evidence="3">Belongs to the carbohydrate kinase PfkB family.</text>
</comment>
<dbReference type="Pfam" id="PF00787">
    <property type="entry name" value="PX"/>
    <property type="match status" value="1"/>
</dbReference>
<feature type="domain" description="PXA" evidence="18">
    <location>
        <begin position="1255"/>
        <end position="1429"/>
    </location>
</feature>
<dbReference type="InterPro" id="IPR013937">
    <property type="entry name" value="Sorting_nexin_C"/>
</dbReference>
<dbReference type="SUPFAM" id="SSF53613">
    <property type="entry name" value="Ribokinase-like"/>
    <property type="match status" value="1"/>
</dbReference>
<dbReference type="InterPro" id="IPR015915">
    <property type="entry name" value="Kelch-typ_b-propeller"/>
</dbReference>
<dbReference type="GO" id="GO:0097352">
    <property type="term" value="P:autophagosome maturation"/>
    <property type="evidence" value="ECO:0007669"/>
    <property type="project" value="TreeGrafter"/>
</dbReference>
<dbReference type="InterPro" id="IPR002173">
    <property type="entry name" value="Carboh/pur_kinase_PfkB_CS"/>
</dbReference>
<evidence type="ECO:0000256" key="12">
    <source>
        <dbReference type="ARBA" id="ARBA00022840"/>
    </source>
</evidence>
<evidence type="ECO:0000259" key="18">
    <source>
        <dbReference type="PROSITE" id="PS51207"/>
    </source>
</evidence>
<evidence type="ECO:0000256" key="11">
    <source>
        <dbReference type="ARBA" id="ARBA00022777"/>
    </source>
</evidence>
<dbReference type="GO" id="GO:0006166">
    <property type="term" value="P:purine ribonucleoside salvage"/>
    <property type="evidence" value="ECO:0007669"/>
    <property type="project" value="UniProtKB-KW"/>
</dbReference>
<dbReference type="OrthoDB" id="7676067at2759"/>
<feature type="region of interest" description="Disordered" evidence="14">
    <location>
        <begin position="541"/>
        <end position="578"/>
    </location>
</feature>